<evidence type="ECO:0008006" key="8">
    <source>
        <dbReference type="Google" id="ProtNLM"/>
    </source>
</evidence>
<dbReference type="Pfam" id="PF00563">
    <property type="entry name" value="EAL"/>
    <property type="match status" value="1"/>
</dbReference>
<dbReference type="EMBL" id="AP025730">
    <property type="protein sequence ID" value="BDI06618.1"/>
    <property type="molecule type" value="Genomic_DNA"/>
</dbReference>
<evidence type="ECO:0000259" key="5">
    <source>
        <dbReference type="PROSITE" id="PS50887"/>
    </source>
</evidence>
<dbReference type="InterPro" id="IPR001633">
    <property type="entry name" value="EAL_dom"/>
</dbReference>
<dbReference type="InterPro" id="IPR029787">
    <property type="entry name" value="Nucleotide_cyclase"/>
</dbReference>
<dbReference type="PROSITE" id="PS50883">
    <property type="entry name" value="EAL"/>
    <property type="match status" value="1"/>
</dbReference>
<dbReference type="Proteomes" id="UP001057498">
    <property type="component" value="Chromosome"/>
</dbReference>
<dbReference type="CDD" id="cd19920">
    <property type="entry name" value="REC_PA4781-like"/>
    <property type="match status" value="1"/>
</dbReference>
<dbReference type="Gene3D" id="3.40.50.2300">
    <property type="match status" value="1"/>
</dbReference>
<dbReference type="Pfam" id="PF00990">
    <property type="entry name" value="GGDEF"/>
    <property type="match status" value="1"/>
</dbReference>
<dbReference type="SMART" id="SM00267">
    <property type="entry name" value="GGDEF"/>
    <property type="match status" value="1"/>
</dbReference>
<dbReference type="Pfam" id="PF00072">
    <property type="entry name" value="Response_reg"/>
    <property type="match status" value="1"/>
</dbReference>
<sequence>MTLPPDLLIVDDTPQNIDVLSECLAGLQARIRAATTGEKALELAHRQPPDLILLDVMMPGIDGFETCRRLKADPATAEVPVIFVTARHDDVAEGFRAGGVDYLTKPIQPDEVRVRVHHQLERRALLRELQALNRQLEDKVRERTAELTLANHQLRQEVNERRYMQDRLNYLATHDFVTRLYNRNALDAHVSELLARVQRERVQAVFLLIDVDQFRLVNESCGCIAGDELLRSLADCLAGALGPRDFFARLGGDKFGIVSEEQLAEQSLALARRLHAHLAPFRFEWEQRSFSLSATIGVVPLDEDIVSFEQLMLRADETVYLAKQEGHGCSRLWRTHGLGVEDHRESINWPLVLLDALKQQHFQVHVQRLQRLQPPAPGQPGQGLRLETLLRLWDPQRQQMVLPGAFIPPAERFHVVQELDRWMLREVLRFLGHHRDLHGLIEQINLNLSAVTLREPGLAEEVLALLDTHAVPPRILCFELTETEAIVNVAVARGFMRTLSDRGCRFVLDDFGSGFASFAYLRELPFDAIKIDGQFVRDMDRDSTHATLVRSMVDMAHQLGKPVVAEWVENQDVADLLAAQGVEWAQGFHFHRPEPVTAERIRQWHG</sequence>
<evidence type="ECO:0000256" key="1">
    <source>
        <dbReference type="PROSITE-ProRule" id="PRU00169"/>
    </source>
</evidence>
<dbReference type="SUPFAM" id="SSF52172">
    <property type="entry name" value="CheY-like"/>
    <property type="match status" value="1"/>
</dbReference>
<keyword evidence="1" id="KW-0597">Phosphoprotein</keyword>
<dbReference type="PANTHER" id="PTHR33121:SF23">
    <property type="entry name" value="CYCLIC DI-GMP PHOSPHODIESTERASE PDEB"/>
    <property type="match status" value="1"/>
</dbReference>
<feature type="modified residue" description="4-aspartylphosphate" evidence="1">
    <location>
        <position position="55"/>
    </location>
</feature>
<name>A0ABN6PR99_9BURK</name>
<feature type="domain" description="GGDEF" evidence="5">
    <location>
        <begin position="202"/>
        <end position="335"/>
    </location>
</feature>
<keyword evidence="2" id="KW-0175">Coiled coil</keyword>
<evidence type="ECO:0000259" key="4">
    <source>
        <dbReference type="PROSITE" id="PS50883"/>
    </source>
</evidence>
<dbReference type="RefSeq" id="WP_251969875.1">
    <property type="nucleotide sequence ID" value="NZ_AP025730.1"/>
</dbReference>
<accession>A0ABN6PR99</accession>
<dbReference type="CDD" id="cd01948">
    <property type="entry name" value="EAL"/>
    <property type="match status" value="1"/>
</dbReference>
<dbReference type="InterPro" id="IPR035919">
    <property type="entry name" value="EAL_sf"/>
</dbReference>
<evidence type="ECO:0000256" key="2">
    <source>
        <dbReference type="SAM" id="Coils"/>
    </source>
</evidence>
<evidence type="ECO:0000259" key="3">
    <source>
        <dbReference type="PROSITE" id="PS50110"/>
    </source>
</evidence>
<feature type="domain" description="Response regulatory" evidence="3">
    <location>
        <begin position="6"/>
        <end position="120"/>
    </location>
</feature>
<dbReference type="SUPFAM" id="SSF55073">
    <property type="entry name" value="Nucleotide cyclase"/>
    <property type="match status" value="1"/>
</dbReference>
<dbReference type="NCBIfam" id="TIGR00254">
    <property type="entry name" value="GGDEF"/>
    <property type="match status" value="1"/>
</dbReference>
<keyword evidence="7" id="KW-1185">Reference proteome</keyword>
<dbReference type="SMART" id="SM00052">
    <property type="entry name" value="EAL"/>
    <property type="match status" value="1"/>
</dbReference>
<dbReference type="PANTHER" id="PTHR33121">
    <property type="entry name" value="CYCLIC DI-GMP PHOSPHODIESTERASE PDEF"/>
    <property type="match status" value="1"/>
</dbReference>
<proteinExistence type="predicted"/>
<dbReference type="Gene3D" id="3.30.70.270">
    <property type="match status" value="1"/>
</dbReference>
<dbReference type="InterPro" id="IPR043128">
    <property type="entry name" value="Rev_trsase/Diguanyl_cyclase"/>
</dbReference>
<dbReference type="InterPro" id="IPR050706">
    <property type="entry name" value="Cyclic-di-GMP_PDE-like"/>
</dbReference>
<dbReference type="CDD" id="cd01949">
    <property type="entry name" value="GGDEF"/>
    <property type="match status" value="1"/>
</dbReference>
<organism evidence="6 7">
    <name type="scientific">Sphaerotilus microaerophilus</name>
    <dbReference type="NCBI Taxonomy" id="2914710"/>
    <lineage>
        <taxon>Bacteria</taxon>
        <taxon>Pseudomonadati</taxon>
        <taxon>Pseudomonadota</taxon>
        <taxon>Betaproteobacteria</taxon>
        <taxon>Burkholderiales</taxon>
        <taxon>Sphaerotilaceae</taxon>
        <taxon>Sphaerotilus</taxon>
    </lineage>
</organism>
<dbReference type="InterPro" id="IPR001789">
    <property type="entry name" value="Sig_transdc_resp-reg_receiver"/>
</dbReference>
<feature type="domain" description="EAL" evidence="4">
    <location>
        <begin position="346"/>
        <end position="606"/>
    </location>
</feature>
<dbReference type="PROSITE" id="PS50110">
    <property type="entry name" value="RESPONSE_REGULATORY"/>
    <property type="match status" value="1"/>
</dbReference>
<dbReference type="SUPFAM" id="SSF141868">
    <property type="entry name" value="EAL domain-like"/>
    <property type="match status" value="1"/>
</dbReference>
<dbReference type="InterPro" id="IPR000160">
    <property type="entry name" value="GGDEF_dom"/>
</dbReference>
<feature type="coiled-coil region" evidence="2">
    <location>
        <begin position="115"/>
        <end position="153"/>
    </location>
</feature>
<dbReference type="SMART" id="SM00448">
    <property type="entry name" value="REC"/>
    <property type="match status" value="1"/>
</dbReference>
<reference evidence="6" key="1">
    <citation type="submission" date="2022-04" db="EMBL/GenBank/DDBJ databases">
        <title>Whole genome sequence of Sphaerotilus sp. FB-5.</title>
        <authorList>
            <person name="Takeda M."/>
            <person name="Narihara S."/>
            <person name="Akimoto M."/>
            <person name="Akimoto R."/>
            <person name="Nishiyashiki S."/>
            <person name="Murakami T."/>
        </authorList>
    </citation>
    <scope>NUCLEOTIDE SEQUENCE</scope>
    <source>
        <strain evidence="6">FB-5</strain>
    </source>
</reference>
<protein>
    <recommendedName>
        <fullName evidence="8">Diguanylate cyclase (GGDEF) domain-containing protein</fullName>
    </recommendedName>
</protein>
<dbReference type="PROSITE" id="PS50887">
    <property type="entry name" value="GGDEF"/>
    <property type="match status" value="1"/>
</dbReference>
<dbReference type="Gene3D" id="3.20.20.450">
    <property type="entry name" value="EAL domain"/>
    <property type="match status" value="1"/>
</dbReference>
<dbReference type="InterPro" id="IPR011006">
    <property type="entry name" value="CheY-like_superfamily"/>
</dbReference>
<evidence type="ECO:0000313" key="6">
    <source>
        <dbReference type="EMBL" id="BDI06618.1"/>
    </source>
</evidence>
<gene>
    <name evidence="6" type="ORF">CATMQ487_35880</name>
</gene>
<evidence type="ECO:0000313" key="7">
    <source>
        <dbReference type="Proteomes" id="UP001057498"/>
    </source>
</evidence>